<dbReference type="InterPro" id="IPR052728">
    <property type="entry name" value="O2_lipid_transport_reg"/>
</dbReference>
<proteinExistence type="predicted"/>
<feature type="transmembrane region" description="Helical" evidence="1">
    <location>
        <begin position="225"/>
        <end position="245"/>
    </location>
</feature>
<feature type="domain" description="Acyltransferase 3" evidence="3">
    <location>
        <begin position="221"/>
        <end position="612"/>
    </location>
</feature>
<feature type="chain" id="PRO_5045028377" description="Acyltransferase 3 domain-containing protein" evidence="2">
    <location>
        <begin position="22"/>
        <end position="640"/>
    </location>
</feature>
<dbReference type="RefSeq" id="XP_050498906.1">
    <property type="nucleotide sequence ID" value="XM_050642949.1"/>
</dbReference>
<dbReference type="PANTHER" id="PTHR11161">
    <property type="entry name" value="O-ACYLTRANSFERASE"/>
    <property type="match status" value="1"/>
</dbReference>
<dbReference type="GeneID" id="114337262"/>
<feature type="transmembrane region" description="Helical" evidence="1">
    <location>
        <begin position="593"/>
        <end position="615"/>
    </location>
</feature>
<evidence type="ECO:0000313" key="5">
    <source>
        <dbReference type="Proteomes" id="UP001652700"/>
    </source>
</evidence>
<keyword evidence="2" id="KW-0732">Signal</keyword>
<feature type="signal peptide" evidence="2">
    <location>
        <begin position="1"/>
        <end position="21"/>
    </location>
</feature>
<dbReference type="EnsemblMetazoa" id="XM_050642949.1">
    <property type="protein sequence ID" value="XP_050498906.1"/>
    <property type="gene ID" value="LOC114337262"/>
</dbReference>
<feature type="transmembrane region" description="Helical" evidence="1">
    <location>
        <begin position="147"/>
        <end position="169"/>
    </location>
</feature>
<feature type="transmembrane region" description="Helical" evidence="1">
    <location>
        <begin position="559"/>
        <end position="581"/>
    </location>
</feature>
<dbReference type="Proteomes" id="UP001652700">
    <property type="component" value="Unplaced"/>
</dbReference>
<keyword evidence="5" id="KW-1185">Reference proteome</keyword>
<name>A0ABM5JLU2_DIAVI</name>
<reference evidence="4" key="1">
    <citation type="submission" date="2025-05" db="UniProtKB">
        <authorList>
            <consortium name="EnsemblMetazoa"/>
        </authorList>
    </citation>
    <scope>IDENTIFICATION</scope>
</reference>
<feature type="transmembrane region" description="Helical" evidence="1">
    <location>
        <begin position="257"/>
        <end position="286"/>
    </location>
</feature>
<keyword evidence="1" id="KW-0472">Membrane</keyword>
<protein>
    <recommendedName>
        <fullName evidence="3">Acyltransferase 3 domain-containing protein</fullName>
    </recommendedName>
</protein>
<organism evidence="4 5">
    <name type="scientific">Diabrotica virgifera virgifera</name>
    <name type="common">western corn rootworm</name>
    <dbReference type="NCBI Taxonomy" id="50390"/>
    <lineage>
        <taxon>Eukaryota</taxon>
        <taxon>Metazoa</taxon>
        <taxon>Ecdysozoa</taxon>
        <taxon>Arthropoda</taxon>
        <taxon>Hexapoda</taxon>
        <taxon>Insecta</taxon>
        <taxon>Pterygota</taxon>
        <taxon>Neoptera</taxon>
        <taxon>Endopterygota</taxon>
        <taxon>Coleoptera</taxon>
        <taxon>Polyphaga</taxon>
        <taxon>Cucujiformia</taxon>
        <taxon>Chrysomeloidea</taxon>
        <taxon>Chrysomelidae</taxon>
        <taxon>Galerucinae</taxon>
        <taxon>Diabroticina</taxon>
        <taxon>Diabroticites</taxon>
        <taxon>Diabrotica</taxon>
    </lineage>
</organism>
<keyword evidence="1" id="KW-0812">Transmembrane</keyword>
<evidence type="ECO:0000313" key="4">
    <source>
        <dbReference type="EnsemblMetazoa" id="XP_050498906.1"/>
    </source>
</evidence>
<keyword evidence="1" id="KW-1133">Transmembrane helix</keyword>
<dbReference type="Pfam" id="PF01757">
    <property type="entry name" value="Acyl_transf_3"/>
    <property type="match status" value="1"/>
</dbReference>
<feature type="transmembrane region" description="Helical" evidence="1">
    <location>
        <begin position="307"/>
        <end position="325"/>
    </location>
</feature>
<evidence type="ECO:0000256" key="2">
    <source>
        <dbReference type="SAM" id="SignalP"/>
    </source>
</evidence>
<dbReference type="PANTHER" id="PTHR11161:SF0">
    <property type="entry name" value="O-ACYLTRANSFERASE LIKE PROTEIN"/>
    <property type="match status" value="1"/>
</dbReference>
<feature type="transmembrane region" description="Helical" evidence="1">
    <location>
        <begin position="527"/>
        <end position="547"/>
    </location>
</feature>
<dbReference type="RefSeq" id="XP_050498904.1">
    <property type="nucleotide sequence ID" value="XM_050642947.1"/>
</dbReference>
<dbReference type="InterPro" id="IPR002656">
    <property type="entry name" value="Acyl_transf_3_dom"/>
</dbReference>
<feature type="transmembrane region" description="Helical" evidence="1">
    <location>
        <begin position="485"/>
        <end position="507"/>
    </location>
</feature>
<evidence type="ECO:0000259" key="3">
    <source>
        <dbReference type="Pfam" id="PF01757"/>
    </source>
</evidence>
<feature type="transmembrane region" description="Helical" evidence="1">
    <location>
        <begin position="451"/>
        <end position="469"/>
    </location>
</feature>
<feature type="transmembrane region" description="Helical" evidence="1">
    <location>
        <begin position="397"/>
        <end position="418"/>
    </location>
</feature>
<feature type="transmembrane region" description="Helical" evidence="1">
    <location>
        <begin position="371"/>
        <end position="390"/>
    </location>
</feature>
<evidence type="ECO:0000256" key="1">
    <source>
        <dbReference type="SAM" id="Phobius"/>
    </source>
</evidence>
<dbReference type="EnsemblMetazoa" id="XM_050642947.1">
    <property type="protein sequence ID" value="XP_050498904.1"/>
    <property type="gene ID" value="LOC114337262"/>
</dbReference>
<sequence>MHVIFNIVFLFLVTVFSTTQGVVTDEDYASLPDLFHQDNFDRCMLFGNKTLYCCFEYELEPLSNENPMWKAMQALSKDTYNYRHDNLRHCICVPTTCPNVTEKFEGNTTLTKQINNCYDKKMFKYGFRGTVNNLTCDTNISKFPVDWIDVLVASFFIVYISFVLLCTSVDSAIKNWYDKEHENFANTSYGRIVTSFSLYASWNKLTTVKSTAEVDYLRPLQGLRFYNIIVVVLAHTFMVGLFSSVANTKFVETRSLFLGTIVMSSGVLSVSAMFCLSSTLLSYGIFSHFEKRKLTLNALVMMFINRYLRLVPPLAAVLLFKITWWRHVGSGPNWNRIVGQEYLYCRKNMWTNLIFLNNIIDPEHMCELQTWYVALDTQYYILLLLGLWYIKKHEKYIFHIIGGLLSTTILITFYINYINKFEALNIPRAESMYNMKNIRGNPHFHKQHCSAIGNTCGPLLGIIFGYITYKTRNVEMFKQKKMWKILFYIFFYVPALSIIIVPSWYVLVLRPEYDPLMSSFIHVISRPIFLMSLGFGMYGCLHGIGGITEQVLKWPPMYILGRLSYSVYLVHCTIILSRQATARTPAYISEIQIIYHLLADFAASFLVALLLTLFFEMPIAAVTKYIILPKHSKGVEEKKE</sequence>
<accession>A0ABM5JLU2</accession>